<dbReference type="AlphaFoldDB" id="A0A517Q3X6"/>
<dbReference type="PANTHER" id="PTHR44068:SF11">
    <property type="entry name" value="GERANYL DIPHOSPHATE 2-C-METHYLTRANSFERASE"/>
    <property type="match status" value="1"/>
</dbReference>
<dbReference type="PANTHER" id="PTHR44068">
    <property type="entry name" value="ZGC:194242"/>
    <property type="match status" value="1"/>
</dbReference>
<evidence type="ECO:0000313" key="2">
    <source>
        <dbReference type="Proteomes" id="UP000315647"/>
    </source>
</evidence>
<dbReference type="InterPro" id="IPR029063">
    <property type="entry name" value="SAM-dependent_MTases_sf"/>
</dbReference>
<keyword evidence="2" id="KW-1185">Reference proteome</keyword>
<keyword evidence="1" id="KW-0489">Methyltransferase</keyword>
<protein>
    <submittedName>
        <fullName evidence="1">Demethylrebeccamycin-D-glucose O-methyltransferase</fullName>
        <ecNumber evidence="1">2.1.1.164</ecNumber>
    </submittedName>
</protein>
<dbReference type="EMBL" id="CP037421">
    <property type="protein sequence ID" value="QDT26328.1"/>
    <property type="molecule type" value="Genomic_DNA"/>
</dbReference>
<gene>
    <name evidence="1" type="primary">rebM_1</name>
    <name evidence="1" type="ORF">Enr10x_16290</name>
</gene>
<name>A0A517Q3X6_9PLAN</name>
<dbReference type="Gene3D" id="3.40.50.150">
    <property type="entry name" value="Vaccinia Virus protein VP39"/>
    <property type="match status" value="1"/>
</dbReference>
<dbReference type="GO" id="GO:0032259">
    <property type="term" value="P:methylation"/>
    <property type="evidence" value="ECO:0007669"/>
    <property type="project" value="UniProtKB-KW"/>
</dbReference>
<dbReference type="InterPro" id="IPR050447">
    <property type="entry name" value="Erg6_SMT_methyltransf"/>
</dbReference>
<sequence>MISCPTVQKEVIRSHYNLSTLFYRLLWGCHIHHGLWDEEQSQSEDVRIRHNAPAQAQQQLTETMAELIQIQNGEDLLDVGCGMGGSSIHLAKTFNCHVTGITLSPIQRRWAALEARYRGQARHTQFLCQDAETAEFPAESFDVIWSIECTEHLFDKQAFFQRAASWLRPGGRMIICAWLAGEQLDTDEAKQKVYDVCEGFFCPSLGSAVDYQSWMEQSGLEFQSFHNWTNRVSQTWEICQQRVEKTKVRWLAKLIDRNTVMFLDRFETILKAYETGAMQYGCFIARKPE</sequence>
<dbReference type="RefSeq" id="WP_145448668.1">
    <property type="nucleotide sequence ID" value="NZ_CP037421.1"/>
</dbReference>
<accession>A0A517Q3X6</accession>
<dbReference type="Pfam" id="PF02353">
    <property type="entry name" value="CMAS"/>
    <property type="match status" value="1"/>
</dbReference>
<dbReference type="EC" id="2.1.1.164" evidence="1"/>
<dbReference type="Proteomes" id="UP000315647">
    <property type="component" value="Chromosome"/>
</dbReference>
<keyword evidence="1" id="KW-0808">Transferase</keyword>
<dbReference type="GO" id="GO:0102082">
    <property type="term" value="F:demethylrebeccamycin--D-glucose O-methyltransferase activity"/>
    <property type="evidence" value="ECO:0007669"/>
    <property type="project" value="UniProtKB-EC"/>
</dbReference>
<dbReference type="SUPFAM" id="SSF53335">
    <property type="entry name" value="S-adenosyl-L-methionine-dependent methyltransferases"/>
    <property type="match status" value="1"/>
</dbReference>
<proteinExistence type="predicted"/>
<dbReference type="CDD" id="cd02440">
    <property type="entry name" value="AdoMet_MTases"/>
    <property type="match status" value="1"/>
</dbReference>
<reference evidence="1 2" key="1">
    <citation type="submission" date="2019-03" db="EMBL/GenBank/DDBJ databases">
        <title>Deep-cultivation of Planctomycetes and their phenomic and genomic characterization uncovers novel biology.</title>
        <authorList>
            <person name="Wiegand S."/>
            <person name="Jogler M."/>
            <person name="Boedeker C."/>
            <person name="Pinto D."/>
            <person name="Vollmers J."/>
            <person name="Rivas-Marin E."/>
            <person name="Kohn T."/>
            <person name="Peeters S.H."/>
            <person name="Heuer A."/>
            <person name="Rast P."/>
            <person name="Oberbeckmann S."/>
            <person name="Bunk B."/>
            <person name="Jeske O."/>
            <person name="Meyerdierks A."/>
            <person name="Storesund J.E."/>
            <person name="Kallscheuer N."/>
            <person name="Luecker S."/>
            <person name="Lage O.M."/>
            <person name="Pohl T."/>
            <person name="Merkel B.J."/>
            <person name="Hornburger P."/>
            <person name="Mueller R.-W."/>
            <person name="Bruemmer F."/>
            <person name="Labrenz M."/>
            <person name="Spormann A.M."/>
            <person name="Op den Camp H."/>
            <person name="Overmann J."/>
            <person name="Amann R."/>
            <person name="Jetten M.S.M."/>
            <person name="Mascher T."/>
            <person name="Medema M.H."/>
            <person name="Devos D.P."/>
            <person name="Kaster A.-K."/>
            <person name="Ovreas L."/>
            <person name="Rohde M."/>
            <person name="Galperin M.Y."/>
            <person name="Jogler C."/>
        </authorList>
    </citation>
    <scope>NUCLEOTIDE SEQUENCE [LARGE SCALE GENOMIC DNA]</scope>
    <source>
        <strain evidence="1 2">Enr10</strain>
    </source>
</reference>
<organism evidence="1 2">
    <name type="scientific">Gimesia panareensis</name>
    <dbReference type="NCBI Taxonomy" id="2527978"/>
    <lineage>
        <taxon>Bacteria</taxon>
        <taxon>Pseudomonadati</taxon>
        <taxon>Planctomycetota</taxon>
        <taxon>Planctomycetia</taxon>
        <taxon>Planctomycetales</taxon>
        <taxon>Planctomycetaceae</taxon>
        <taxon>Gimesia</taxon>
    </lineage>
</organism>
<evidence type="ECO:0000313" key="1">
    <source>
        <dbReference type="EMBL" id="QDT26328.1"/>
    </source>
</evidence>